<dbReference type="Gene3D" id="3.30.70.1710">
    <property type="match status" value="1"/>
</dbReference>
<dbReference type="PROSITE" id="PS51930">
    <property type="entry name" value="BMC_2"/>
    <property type="match status" value="1"/>
</dbReference>
<comment type="function">
    <text evidence="6">One of the shell proteins of the carboxysome, a polyhedral inclusion where RuBisCO (ribulose bisphosphate carboxylase, rbcL-rbcS) is sequestered. Assembles into hexamers which make sheets that form the facets of the polyhedral carboxysome. The hexamer central pore probably regulates metabolite flux.</text>
</comment>
<dbReference type="Pfam" id="PF00936">
    <property type="entry name" value="BMC"/>
    <property type="match status" value="1"/>
</dbReference>
<keyword evidence="1 6" id="KW-0602">Photosynthesis</keyword>
<evidence type="ECO:0000313" key="9">
    <source>
        <dbReference type="Proteomes" id="UP000000440"/>
    </source>
</evidence>
<keyword evidence="2 6" id="KW-0120">Carbon dioxide fixation</keyword>
<keyword evidence="4 6" id="KW-1282">Carboxysome</keyword>
<comment type="subcellular location">
    <subcellularLocation>
        <location evidence="3 6">Carboxysome</location>
    </subcellularLocation>
</comment>
<dbReference type="EnsemblBacteria" id="BAC08506">
    <property type="protein sequence ID" value="BAC08506"/>
    <property type="gene ID" value="BAC08506"/>
</dbReference>
<dbReference type="STRING" id="197221.gene:10747546"/>
<name>Q8DKA5_THEVB</name>
<dbReference type="GO" id="GO:0015977">
    <property type="term" value="P:carbon fixation"/>
    <property type="evidence" value="ECO:0007669"/>
    <property type="project" value="UniProtKB-UniRule"/>
</dbReference>
<evidence type="ECO:0000259" key="7">
    <source>
        <dbReference type="PROSITE" id="PS51930"/>
    </source>
</evidence>
<dbReference type="PANTHER" id="PTHR33941:SF13">
    <property type="entry name" value="CARBOXYSOME SHELL PROTEIN CCMK4"/>
    <property type="match status" value="1"/>
</dbReference>
<dbReference type="SMART" id="SM00877">
    <property type="entry name" value="BMC"/>
    <property type="match status" value="1"/>
</dbReference>
<dbReference type="InterPro" id="IPR050575">
    <property type="entry name" value="BMC_shell"/>
</dbReference>
<dbReference type="GO" id="GO:0031470">
    <property type="term" value="C:carboxysome"/>
    <property type="evidence" value="ECO:0007669"/>
    <property type="project" value="UniProtKB-SubCell"/>
</dbReference>
<dbReference type="EMBL" id="BA000039">
    <property type="protein sequence ID" value="BAC08506.1"/>
    <property type="molecule type" value="Genomic_DNA"/>
</dbReference>
<evidence type="ECO:0000256" key="5">
    <source>
        <dbReference type="ARBA" id="ARBA00024446"/>
    </source>
</evidence>
<evidence type="ECO:0000256" key="2">
    <source>
        <dbReference type="ARBA" id="ARBA00023300"/>
    </source>
</evidence>
<dbReference type="GO" id="GO:0015979">
    <property type="term" value="P:photosynthesis"/>
    <property type="evidence" value="ECO:0007669"/>
    <property type="project" value="UniProtKB-KW"/>
</dbReference>
<dbReference type="InterPro" id="IPR000249">
    <property type="entry name" value="BMC_dom"/>
</dbReference>
<dbReference type="CDD" id="cd07057">
    <property type="entry name" value="BMC_CcmK"/>
    <property type="match status" value="1"/>
</dbReference>
<protein>
    <recommendedName>
        <fullName evidence="6">Carboxysome shell protein CcmK</fullName>
    </recommendedName>
    <alternativeName>
        <fullName evidence="6">Carbon dioxide-concentrating mechanism protein CcmK</fullName>
    </alternativeName>
</protein>
<dbReference type="PANTHER" id="PTHR33941">
    <property type="entry name" value="PROPANEDIOL UTILIZATION PROTEIN PDUA"/>
    <property type="match status" value="1"/>
</dbReference>
<dbReference type="GO" id="GO:0043886">
    <property type="term" value="F:structural constituent of carboxysome shell"/>
    <property type="evidence" value="ECO:0007669"/>
    <property type="project" value="UniProtKB-UniRule"/>
</dbReference>
<dbReference type="eggNOG" id="COG4577">
    <property type="taxonomic scope" value="Bacteria"/>
</dbReference>
<dbReference type="AlphaFoldDB" id="Q8DKA5"/>
<dbReference type="Proteomes" id="UP000000440">
    <property type="component" value="Chromosome"/>
</dbReference>
<evidence type="ECO:0000256" key="3">
    <source>
        <dbReference type="ARBA" id="ARBA00023587"/>
    </source>
</evidence>
<evidence type="ECO:0000256" key="4">
    <source>
        <dbReference type="ARBA" id="ARBA00023669"/>
    </source>
</evidence>
<comment type="domain">
    <text evidence="6">The tight homohexamer forms a small pore which is positively charged.</text>
</comment>
<comment type="similarity">
    <text evidence="6">Belongs to the bacterial microcompartments protein family. CcmK subfamily.</text>
</comment>
<sequence length="119" mass="12847">MFILGAVFMPIALGMVEVLGHPPALAVADVMVKAARVTLVGYEVVSGARLTIIVRGDVSEVQIAVAAGVEAAKKIPAQSPKEKTLYLSSTVIPRPHENLEAVFPKMRFQYGDGWERFLV</sequence>
<dbReference type="InterPro" id="IPR044872">
    <property type="entry name" value="CcmK/CsoS1_BMC"/>
</dbReference>
<dbReference type="PATRIC" id="fig|197221.4.peg.1001"/>
<reference evidence="8 9" key="1">
    <citation type="journal article" date="2002" name="DNA Res.">
        <title>Complete genome structure of the thermophilic cyanobacterium Thermosynechococcus elongatus BP-1.</title>
        <authorList>
            <person name="Nakamura Y."/>
            <person name="Kaneko T."/>
            <person name="Sato S."/>
            <person name="Ikeuchi M."/>
            <person name="Katoh H."/>
            <person name="Sasamoto S."/>
            <person name="Watanabe A."/>
            <person name="Iriguchi M."/>
            <person name="Kawashima K."/>
            <person name="Kimura T."/>
            <person name="Kishida Y."/>
            <person name="Kiyokawa C."/>
            <person name="Kohara M."/>
            <person name="Matsumoto M."/>
            <person name="Matsuno A."/>
            <person name="Nakazaki N."/>
            <person name="Shimpo S."/>
            <person name="Sugimoto M."/>
            <person name="Takeuchi C."/>
            <person name="Yamada M."/>
            <person name="Tabata S."/>
        </authorList>
    </citation>
    <scope>NUCLEOTIDE SEQUENCE [LARGE SCALE GENOMIC DNA]</scope>
    <source>
        <strain evidence="9">IAM M-273 / NIES-2133 / BP-1</strain>
    </source>
</reference>
<evidence type="ECO:0000313" key="8">
    <source>
        <dbReference type="EMBL" id="BAC08506.1"/>
    </source>
</evidence>
<organism evidence="8 9">
    <name type="scientific">Thermosynechococcus vestitus (strain NIES-2133 / IAM M-273 / BP-1)</name>
    <dbReference type="NCBI Taxonomy" id="197221"/>
    <lineage>
        <taxon>Bacteria</taxon>
        <taxon>Bacillati</taxon>
        <taxon>Cyanobacteriota</taxon>
        <taxon>Cyanophyceae</taxon>
        <taxon>Acaryochloridales</taxon>
        <taxon>Thermosynechococcaceae</taxon>
        <taxon>Thermosynechococcus</taxon>
    </lineage>
</organism>
<keyword evidence="5" id="KW-1283">Bacterial microcompartment</keyword>
<gene>
    <name evidence="8" type="primary">ccmK3</name>
    <name evidence="6" type="synonym">ccmK</name>
</gene>
<dbReference type="InterPro" id="IPR046380">
    <property type="entry name" value="CcmK"/>
</dbReference>
<accession>Q8DKA5</accession>
<feature type="domain" description="BMC" evidence="7">
    <location>
        <begin position="12"/>
        <end position="104"/>
    </location>
</feature>
<dbReference type="InterPro" id="IPR037233">
    <property type="entry name" value="CcmK-like_sf"/>
</dbReference>
<comment type="subunit">
    <text evidence="6">Homohexamer. Interacts with CcmN and CcmO in the carboxysome.</text>
</comment>
<dbReference type="SUPFAM" id="SSF143414">
    <property type="entry name" value="CcmK-like"/>
    <property type="match status" value="1"/>
</dbReference>
<dbReference type="SMR" id="Q8DKA5"/>
<proteinExistence type="inferred from homology"/>
<keyword evidence="9" id="KW-1185">Reference proteome</keyword>
<evidence type="ECO:0000256" key="6">
    <source>
        <dbReference type="HAMAP-Rule" id="MF_00854"/>
    </source>
</evidence>
<evidence type="ECO:0000256" key="1">
    <source>
        <dbReference type="ARBA" id="ARBA00022531"/>
    </source>
</evidence>
<dbReference type="HAMAP" id="MF_00854">
    <property type="entry name" value="CcmK"/>
    <property type="match status" value="1"/>
</dbReference>
<dbReference type="KEGG" id="tel:tlr0954"/>